<comment type="caution">
    <text evidence="2">The sequence shown here is derived from an EMBL/GenBank/DDBJ whole genome shotgun (WGS) entry which is preliminary data.</text>
</comment>
<dbReference type="Proteomes" id="UP001432027">
    <property type="component" value="Unassembled WGS sequence"/>
</dbReference>
<protein>
    <submittedName>
        <fullName evidence="2">Uncharacterized protein</fullName>
    </submittedName>
</protein>
<accession>A0AAV5STV0</accession>
<dbReference type="AlphaFoldDB" id="A0AAV5STV0"/>
<evidence type="ECO:0000256" key="1">
    <source>
        <dbReference type="SAM" id="MobiDB-lite"/>
    </source>
</evidence>
<feature type="region of interest" description="Disordered" evidence="1">
    <location>
        <begin position="101"/>
        <end position="154"/>
    </location>
</feature>
<keyword evidence="3" id="KW-1185">Reference proteome</keyword>
<evidence type="ECO:0000313" key="3">
    <source>
        <dbReference type="Proteomes" id="UP001432027"/>
    </source>
</evidence>
<gene>
    <name evidence="2" type="ORF">PENTCL1PPCAC_6203</name>
</gene>
<sequence>YLCRTYEDFDFAVQPIRPMRPENHFATLPRDFRVNENDGLRATSNDAAPFEDNSEMLKIIKETRKRNEQRREEEEKRHLARMRALTMNDEELIEAERVHMREKREMEEKQKEKDAQDDLERENRLKEMKEIQEQQRKEEERRKKDHEELKEKQALRWNTRENELKKIREETKKDQDEELKKLDAEKGTCLAQSKEESIRMKDDFDNRLRLENEQIEECYQEYCNRWRSQFGYMIVLMKRNEWNRKMENKWTMRLDGLRECFTPIRQSVNSLRMELGNSTRFDFSAIDRSKLEITVNILMKRLEVVMKVMENEVEHIERMTEEHPEAAFLEDIEESVREIREATLDMYTNLEKGEHKSLTDMKKWKQCEESFEDLEKKFDLIPTVSGLKEKYQKGF</sequence>
<reference evidence="2" key="1">
    <citation type="submission" date="2023-10" db="EMBL/GenBank/DDBJ databases">
        <title>Genome assembly of Pristionchus species.</title>
        <authorList>
            <person name="Yoshida K."/>
            <person name="Sommer R.J."/>
        </authorList>
    </citation>
    <scope>NUCLEOTIDE SEQUENCE</scope>
    <source>
        <strain evidence="2">RS0144</strain>
    </source>
</reference>
<dbReference type="EMBL" id="BTSX01000002">
    <property type="protein sequence ID" value="GMS84028.1"/>
    <property type="molecule type" value="Genomic_DNA"/>
</dbReference>
<proteinExistence type="predicted"/>
<evidence type="ECO:0000313" key="2">
    <source>
        <dbReference type="EMBL" id="GMS84028.1"/>
    </source>
</evidence>
<feature type="non-terminal residue" evidence="2">
    <location>
        <position position="1"/>
    </location>
</feature>
<name>A0AAV5STV0_9BILA</name>
<organism evidence="2 3">
    <name type="scientific">Pristionchus entomophagus</name>
    <dbReference type="NCBI Taxonomy" id="358040"/>
    <lineage>
        <taxon>Eukaryota</taxon>
        <taxon>Metazoa</taxon>
        <taxon>Ecdysozoa</taxon>
        <taxon>Nematoda</taxon>
        <taxon>Chromadorea</taxon>
        <taxon>Rhabditida</taxon>
        <taxon>Rhabditina</taxon>
        <taxon>Diplogasteromorpha</taxon>
        <taxon>Diplogasteroidea</taxon>
        <taxon>Neodiplogasteridae</taxon>
        <taxon>Pristionchus</taxon>
    </lineage>
</organism>